<feature type="domain" description="IPT/TIG" evidence="3">
    <location>
        <begin position="112"/>
        <end position="193"/>
    </location>
</feature>
<comment type="similarity">
    <text evidence="1">Belongs to the TolB family.</text>
</comment>
<evidence type="ECO:0000313" key="5">
    <source>
        <dbReference type="Proteomes" id="UP000479132"/>
    </source>
</evidence>
<accession>A0A6M1T6F8</accession>
<feature type="compositionally biased region" description="Polar residues" evidence="2">
    <location>
        <begin position="533"/>
        <end position="546"/>
    </location>
</feature>
<dbReference type="Gene3D" id="2.120.10.30">
    <property type="entry name" value="TolB, C-terminal domain"/>
    <property type="match status" value="3"/>
</dbReference>
<dbReference type="InterPro" id="IPR013783">
    <property type="entry name" value="Ig-like_fold"/>
</dbReference>
<dbReference type="AlphaFoldDB" id="A0A6M1T6F8"/>
<keyword evidence="5" id="KW-1185">Reference proteome</keyword>
<dbReference type="SUPFAM" id="SSF81296">
    <property type="entry name" value="E set domains"/>
    <property type="match status" value="2"/>
</dbReference>
<evidence type="ECO:0000256" key="2">
    <source>
        <dbReference type="SAM" id="MobiDB-lite"/>
    </source>
</evidence>
<dbReference type="RefSeq" id="WP_165267752.1">
    <property type="nucleotide sequence ID" value="NZ_JAALLS010000008.1"/>
</dbReference>
<reference evidence="4 5" key="1">
    <citation type="submission" date="2020-02" db="EMBL/GenBank/DDBJ databases">
        <title>Aliifodinibius halophilus 2W32, complete genome.</title>
        <authorList>
            <person name="Li Y."/>
            <person name="Wu S."/>
        </authorList>
    </citation>
    <scope>NUCLEOTIDE SEQUENCE [LARGE SCALE GENOMIC DNA]</scope>
    <source>
        <strain evidence="4 5">2W32</strain>
    </source>
</reference>
<dbReference type="CDD" id="cd00603">
    <property type="entry name" value="IPT_PCSR"/>
    <property type="match status" value="2"/>
</dbReference>
<feature type="region of interest" description="Disordered" evidence="2">
    <location>
        <begin position="532"/>
        <end position="555"/>
    </location>
</feature>
<dbReference type="Gene3D" id="2.60.40.10">
    <property type="entry name" value="Immunoglobulins"/>
    <property type="match status" value="2"/>
</dbReference>
<comment type="caution">
    <text evidence="4">The sequence shown here is derived from an EMBL/GenBank/DDBJ whole genome shotgun (WGS) entry which is preliminary data.</text>
</comment>
<feature type="domain" description="IPT/TIG" evidence="3">
    <location>
        <begin position="29"/>
        <end position="109"/>
    </location>
</feature>
<organism evidence="4 5">
    <name type="scientific">Fodinibius halophilus</name>
    <dbReference type="NCBI Taxonomy" id="1736908"/>
    <lineage>
        <taxon>Bacteria</taxon>
        <taxon>Pseudomonadati</taxon>
        <taxon>Balneolota</taxon>
        <taxon>Balneolia</taxon>
        <taxon>Balneolales</taxon>
        <taxon>Balneolaceae</taxon>
        <taxon>Fodinibius</taxon>
    </lineage>
</organism>
<dbReference type="InterPro" id="IPR014756">
    <property type="entry name" value="Ig_E-set"/>
</dbReference>
<protein>
    <recommendedName>
        <fullName evidence="3">IPT/TIG domain-containing protein</fullName>
    </recommendedName>
</protein>
<dbReference type="PROSITE" id="PS51257">
    <property type="entry name" value="PROKAR_LIPOPROTEIN"/>
    <property type="match status" value="1"/>
</dbReference>
<dbReference type="PANTHER" id="PTHR36842">
    <property type="entry name" value="PROTEIN TOLB HOMOLOG"/>
    <property type="match status" value="1"/>
</dbReference>
<sequence>MRRLLQLSILFIMVITVISCGGNGNSTPKPEITNIQPDSGPPGTMLTVKGKGFQPHASDMSVGIGSSSATVISATKDQIQAEVPEGASSGPVKVTVGGETATGPQFTVETKAPGISSVNPDSGTVGTEVTIKGMNFSATTSENSISFNGTSATVKGATEDQLLTEVPQGAADGPIKVTVEQKSTTGPDFDVITDGTIQIITQTSGSDKDSDGYTVSLDGSSGQTIGINTERYMTDIEEGTHDLELTGLANNCSLSGNNPRTLSIAAGDTTKTTFEVSCQAKAKSKIVFESDRDGNQEIYIMDADGSNHTRLTNNSAIDGSPVISNDGKTIVFSSDRNGDYDLYKMNADGSDIQRLTHVSNLYEMHASWSPDDSQIAFDAVGQHGYLHIYTMSSSGSNQTPLTDDKGNDKYPSWSPDGTKIVFYSDRLYDKNDPPKGDDIFTVTVQGHSIQAITENDAENTEPRWSPDGSKIAFVSNNNADNDFEIYVAGAQGGGAQRITDNSSPYDSYPSWSPDGTRLVFSRNGRIYKIASDGSGTATSLSNNKTDGSPYWGMVK</sequence>
<dbReference type="EMBL" id="JAALLS010000008">
    <property type="protein sequence ID" value="NGP88233.1"/>
    <property type="molecule type" value="Genomic_DNA"/>
</dbReference>
<dbReference type="InterPro" id="IPR002909">
    <property type="entry name" value="IPT_dom"/>
</dbReference>
<dbReference type="Proteomes" id="UP000479132">
    <property type="component" value="Unassembled WGS sequence"/>
</dbReference>
<dbReference type="PANTHER" id="PTHR36842:SF1">
    <property type="entry name" value="PROTEIN TOLB"/>
    <property type="match status" value="1"/>
</dbReference>
<dbReference type="SMART" id="SM00429">
    <property type="entry name" value="IPT"/>
    <property type="match status" value="2"/>
</dbReference>
<dbReference type="SUPFAM" id="SSF69304">
    <property type="entry name" value="Tricorn protease N-terminal domain"/>
    <property type="match status" value="1"/>
</dbReference>
<name>A0A6M1T6F8_9BACT</name>
<evidence type="ECO:0000259" key="3">
    <source>
        <dbReference type="SMART" id="SM00429"/>
    </source>
</evidence>
<dbReference type="Pfam" id="PF01833">
    <property type="entry name" value="TIG"/>
    <property type="match status" value="2"/>
</dbReference>
<dbReference type="InterPro" id="IPR011659">
    <property type="entry name" value="WD40"/>
</dbReference>
<dbReference type="Pfam" id="PF07676">
    <property type="entry name" value="PD40"/>
    <property type="match status" value="4"/>
</dbReference>
<gene>
    <name evidence="4" type="ORF">G3569_07690</name>
</gene>
<evidence type="ECO:0000256" key="1">
    <source>
        <dbReference type="ARBA" id="ARBA00009820"/>
    </source>
</evidence>
<dbReference type="InterPro" id="IPR011042">
    <property type="entry name" value="6-blade_b-propeller_TolB-like"/>
</dbReference>
<proteinExistence type="inferred from homology"/>
<evidence type="ECO:0000313" key="4">
    <source>
        <dbReference type="EMBL" id="NGP88233.1"/>
    </source>
</evidence>